<organism evidence="2 3">
    <name type="scientific">Streptomyces anatolicus</name>
    <dbReference type="NCBI Taxonomy" id="2675858"/>
    <lineage>
        <taxon>Bacteria</taxon>
        <taxon>Bacillati</taxon>
        <taxon>Actinomycetota</taxon>
        <taxon>Actinomycetes</taxon>
        <taxon>Kitasatosporales</taxon>
        <taxon>Streptomycetaceae</taxon>
        <taxon>Streptomyces</taxon>
    </lineage>
</organism>
<proteinExistence type="predicted"/>
<comment type="caution">
    <text evidence="2">The sequence shown here is derived from an EMBL/GenBank/DDBJ whole genome shotgun (WGS) entry which is preliminary data.</text>
</comment>
<dbReference type="EMBL" id="WMBF01000006">
    <property type="protein sequence ID" value="MBW5420252.1"/>
    <property type="molecule type" value="Genomic_DNA"/>
</dbReference>
<evidence type="ECO:0000313" key="3">
    <source>
        <dbReference type="Proteomes" id="UP001197114"/>
    </source>
</evidence>
<dbReference type="Proteomes" id="UP001197114">
    <property type="component" value="Unassembled WGS sequence"/>
</dbReference>
<reference evidence="2 3" key="1">
    <citation type="submission" date="2019-11" db="EMBL/GenBank/DDBJ databases">
        <authorList>
            <person name="Ay H."/>
        </authorList>
    </citation>
    <scope>NUCLEOTIDE SEQUENCE [LARGE SCALE GENOMIC DNA]</scope>
    <source>
        <strain evidence="2 3">BG9H</strain>
    </source>
</reference>
<protein>
    <submittedName>
        <fullName evidence="2">DUF397 domain-containing protein</fullName>
    </submittedName>
</protein>
<evidence type="ECO:0000313" key="2">
    <source>
        <dbReference type="EMBL" id="MBW5420252.1"/>
    </source>
</evidence>
<sequence>MGTLTNGRTTIPYEHHTAPGLDWRKAGRTDLDPILKDCVILAAAPPAEGHPHHSIPDGTRLVAISDDKDPQSPVLLMTRVEISKFFDGVIAGEFDEFRASAEELDAAAADATA</sequence>
<dbReference type="RefSeq" id="WP_219686757.1">
    <property type="nucleotide sequence ID" value="NZ_WMBF01000006.1"/>
</dbReference>
<evidence type="ECO:0000256" key="1">
    <source>
        <dbReference type="SAM" id="MobiDB-lite"/>
    </source>
</evidence>
<keyword evidence="3" id="KW-1185">Reference proteome</keyword>
<feature type="region of interest" description="Disordered" evidence="1">
    <location>
        <begin position="46"/>
        <end position="66"/>
    </location>
</feature>
<accession>A0ABS6YI42</accession>
<name>A0ABS6YI42_9ACTN</name>
<gene>
    <name evidence="2" type="ORF">GKQ77_01535</name>
</gene>